<dbReference type="Proteomes" id="UP000179797">
    <property type="component" value="Unassembled WGS sequence"/>
</dbReference>
<protein>
    <recommendedName>
        <fullName evidence="2">FAS1 domain-containing protein</fullName>
    </recommendedName>
</protein>
<evidence type="ECO:0000259" key="2">
    <source>
        <dbReference type="PROSITE" id="PS50213"/>
    </source>
</evidence>
<evidence type="ECO:0000256" key="1">
    <source>
        <dbReference type="SAM" id="SignalP"/>
    </source>
</evidence>
<feature type="domain" description="FAS1" evidence="2">
    <location>
        <begin position="179"/>
        <end position="307"/>
    </location>
</feature>
<dbReference type="SMART" id="SM00554">
    <property type="entry name" value="FAS1"/>
    <property type="match status" value="5"/>
</dbReference>
<dbReference type="RefSeq" id="WP_044218023.1">
    <property type="nucleotide sequence ID" value="NZ_JRYR02000002.1"/>
</dbReference>
<accession>A0A1S1YSK1</accession>
<dbReference type="FunFam" id="2.30.180.10:FF:000014">
    <property type="entry name" value="Stabilin 1"/>
    <property type="match status" value="1"/>
</dbReference>
<sequence>MRTINLFKILLLLGVFGLFTACSEGEDDNITNLPEDPEVEAGTIAGIASASEDFATLVSALSAADLVTTFDSPGDYTVFAPTNDAFANLLNAENGISSFDDLSAEALDVLLKHHVVAGRVFSTDLSDGQMVETLAGTMLEVKITNGVVTVGGSQVAAVDVEASNGVIHVLSDVMVTTKALTIAQVAISNPDFSTLVAALSQAELVSTFTDANGEFTVFAPTNSAFEAAGITDLSAVAKDDLTRILQHHVYGGVALSTSLSDGQMIPTLANTKLPVSLTDGVTIGGGTVTAADIETVNGVIHVVDAVLLPQTIVDVAGRAGAFTALLGALSATELTDLFNFDGDKEYTVFAPNDDAFAAIEAVLPTLTTEEIARILAHHVVEGKVMASDVTEGAMLTSLAGTKLTASLMGGVTINGVDVVATDVEASNGVIHVIDEVLLPNTIIDVAKSAGFTQLLGALDATELTAMFNMDGDTEYTVFAPTNDAFAAIADVVETLSVEEIARILAHHVVPTKALAGDLSNGQMVKSLAGTYLTFDLSNGAKVNGVSITATDVMASNGVIHVVDEVLLPNTIVDVAKSAGSFTTLLGALDATDLTEMFNMDGDTQYTVFAPTDDAFAAIAETVEGLTTEQLKGILAHHVVPTKALSTDLQDGQMVETLAGTMLTVTIMDGKVYIDGVMVAAADVGASNGVIHVVSEVLIPASN</sequence>
<dbReference type="PROSITE" id="PS51257">
    <property type="entry name" value="PROKAR_LIPOPROTEIN"/>
    <property type="match status" value="1"/>
</dbReference>
<dbReference type="PROSITE" id="PS50213">
    <property type="entry name" value="FAS1"/>
    <property type="match status" value="5"/>
</dbReference>
<dbReference type="InterPro" id="IPR050904">
    <property type="entry name" value="Adhesion/Biosynth-related"/>
</dbReference>
<dbReference type="Pfam" id="PF02469">
    <property type="entry name" value="Fasciclin"/>
    <property type="match status" value="5"/>
</dbReference>
<keyword evidence="4" id="KW-1185">Reference proteome</keyword>
<name>A0A1S1YSK1_FLAPC</name>
<dbReference type="EMBL" id="JRYR02000002">
    <property type="protein sequence ID" value="OHX64000.1"/>
    <property type="molecule type" value="Genomic_DNA"/>
</dbReference>
<feature type="signal peptide" evidence="1">
    <location>
        <begin position="1"/>
        <end position="21"/>
    </location>
</feature>
<feature type="chain" id="PRO_5010262212" description="FAS1 domain-containing protein" evidence="1">
    <location>
        <begin position="22"/>
        <end position="702"/>
    </location>
</feature>
<dbReference type="STRING" id="915059.NH26_20535"/>
<feature type="domain" description="FAS1" evidence="2">
    <location>
        <begin position="568"/>
        <end position="697"/>
    </location>
</feature>
<keyword evidence="1" id="KW-0732">Signal</keyword>
<reference evidence="3 4" key="1">
    <citation type="journal article" date="2012" name="Int. J. Syst. Evol. Microbiol.">
        <title>Flammeovirga pacifica sp. nov., isolated from deep-sea sediment.</title>
        <authorList>
            <person name="Xu H."/>
            <person name="Fu Y."/>
            <person name="Yang N."/>
            <person name="Ding Z."/>
            <person name="Lai Q."/>
            <person name="Zeng R."/>
        </authorList>
    </citation>
    <scope>NUCLEOTIDE SEQUENCE [LARGE SCALE GENOMIC DNA]</scope>
    <source>
        <strain evidence="4">DSM 24597 / LMG 26175 / WPAGA1</strain>
    </source>
</reference>
<dbReference type="PANTHER" id="PTHR10900">
    <property type="entry name" value="PERIOSTIN-RELATED"/>
    <property type="match status" value="1"/>
</dbReference>
<dbReference type="OrthoDB" id="1119934at2"/>
<dbReference type="AlphaFoldDB" id="A0A1S1YSK1"/>
<dbReference type="FunFam" id="2.30.180.10:FF:000032">
    <property type="entry name" value="Fasciclin domain-containing protein, putative"/>
    <property type="match status" value="4"/>
</dbReference>
<feature type="domain" description="FAS1" evidence="2">
    <location>
        <begin position="438"/>
        <end position="566"/>
    </location>
</feature>
<dbReference type="GO" id="GO:0005615">
    <property type="term" value="C:extracellular space"/>
    <property type="evidence" value="ECO:0007669"/>
    <property type="project" value="TreeGrafter"/>
</dbReference>
<dbReference type="InterPro" id="IPR036378">
    <property type="entry name" value="FAS1_dom_sf"/>
</dbReference>
<dbReference type="SUPFAM" id="SSF82153">
    <property type="entry name" value="FAS1 domain"/>
    <property type="match status" value="5"/>
</dbReference>
<organism evidence="3 4">
    <name type="scientific">Flammeovirga pacifica</name>
    <dbReference type="NCBI Taxonomy" id="915059"/>
    <lineage>
        <taxon>Bacteria</taxon>
        <taxon>Pseudomonadati</taxon>
        <taxon>Bacteroidota</taxon>
        <taxon>Cytophagia</taxon>
        <taxon>Cytophagales</taxon>
        <taxon>Flammeovirgaceae</taxon>
        <taxon>Flammeovirga</taxon>
    </lineage>
</organism>
<proteinExistence type="predicted"/>
<feature type="domain" description="FAS1" evidence="2">
    <location>
        <begin position="41"/>
        <end position="174"/>
    </location>
</feature>
<feature type="domain" description="FAS1" evidence="2">
    <location>
        <begin position="309"/>
        <end position="437"/>
    </location>
</feature>
<dbReference type="InterPro" id="IPR000782">
    <property type="entry name" value="FAS1_domain"/>
</dbReference>
<dbReference type="Gene3D" id="2.30.180.10">
    <property type="entry name" value="FAS1 domain"/>
    <property type="match status" value="5"/>
</dbReference>
<gene>
    <name evidence="3" type="ORF">NH26_20535</name>
</gene>
<dbReference type="PANTHER" id="PTHR10900:SF77">
    <property type="entry name" value="FI19380P1"/>
    <property type="match status" value="1"/>
</dbReference>
<comment type="caution">
    <text evidence="3">The sequence shown here is derived from an EMBL/GenBank/DDBJ whole genome shotgun (WGS) entry which is preliminary data.</text>
</comment>
<evidence type="ECO:0000313" key="3">
    <source>
        <dbReference type="EMBL" id="OHX64000.1"/>
    </source>
</evidence>
<evidence type="ECO:0000313" key="4">
    <source>
        <dbReference type="Proteomes" id="UP000179797"/>
    </source>
</evidence>